<feature type="transmembrane region" description="Helical" evidence="2">
    <location>
        <begin position="170"/>
        <end position="191"/>
    </location>
</feature>
<feature type="transmembrane region" description="Helical" evidence="2">
    <location>
        <begin position="104"/>
        <end position="127"/>
    </location>
</feature>
<dbReference type="Proteomes" id="UP001365405">
    <property type="component" value="Unassembled WGS sequence"/>
</dbReference>
<evidence type="ECO:0000313" key="4">
    <source>
        <dbReference type="EMBL" id="MEK8050234.1"/>
    </source>
</evidence>
<keyword evidence="2" id="KW-0472">Membrane</keyword>
<name>A0ABU9CEC6_9BURK</name>
<reference evidence="4 5" key="1">
    <citation type="submission" date="2024-04" db="EMBL/GenBank/DDBJ databases">
        <title>Novel species of the genus Ideonella isolated from streams.</title>
        <authorList>
            <person name="Lu H."/>
        </authorList>
    </citation>
    <scope>NUCLEOTIDE SEQUENCE [LARGE SCALE GENOMIC DNA]</scope>
    <source>
        <strain evidence="4 5">DXS22W</strain>
    </source>
</reference>
<organism evidence="4 5">
    <name type="scientific">Pseudaquabacterium inlustre</name>
    <dbReference type="NCBI Taxonomy" id="2984192"/>
    <lineage>
        <taxon>Bacteria</taxon>
        <taxon>Pseudomonadati</taxon>
        <taxon>Pseudomonadota</taxon>
        <taxon>Betaproteobacteria</taxon>
        <taxon>Burkholderiales</taxon>
        <taxon>Sphaerotilaceae</taxon>
        <taxon>Pseudaquabacterium</taxon>
    </lineage>
</organism>
<dbReference type="PANTHER" id="PTHR34220:SF7">
    <property type="entry name" value="SENSOR HISTIDINE KINASE YPDA"/>
    <property type="match status" value="1"/>
</dbReference>
<keyword evidence="2" id="KW-1133">Transmembrane helix</keyword>
<dbReference type="RefSeq" id="WP_341409919.1">
    <property type="nucleotide sequence ID" value="NZ_JBBUTH010000004.1"/>
</dbReference>
<accession>A0ABU9CEC6</accession>
<dbReference type="InterPro" id="IPR050640">
    <property type="entry name" value="Bact_2-comp_sensor_kinase"/>
</dbReference>
<proteinExistence type="predicted"/>
<feature type="compositionally biased region" description="Low complexity" evidence="1">
    <location>
        <begin position="14"/>
        <end position="35"/>
    </location>
</feature>
<comment type="caution">
    <text evidence="4">The sequence shown here is derived from an EMBL/GenBank/DDBJ whole genome shotgun (WGS) entry which is preliminary data.</text>
</comment>
<keyword evidence="2" id="KW-0812">Transmembrane</keyword>
<evidence type="ECO:0000313" key="5">
    <source>
        <dbReference type="Proteomes" id="UP001365405"/>
    </source>
</evidence>
<protein>
    <submittedName>
        <fullName evidence="4">Histidine kinase</fullName>
    </submittedName>
</protein>
<sequence>MPRPSASPAPASGPPSGAVAGASVSDAADSVWPDSAHPLEAAHQQEVISSFDPERDAAEARGRAGARGRGFVLCQPGPTLRVLLFVQGAVALGVLPLAQGWREAVLHLSGAACAALLGSLLWLAAVCRLQPALARWRGAVARTAVWLLGALAALAGWALALALGVTLPTVWNGSVAALAGAAMAGVLWAWIRLRLALARPADARARLSELQSRIRPHFLFNALNTALALVQVDPARAELVLEDLSALFRAALAETGAAVTLDDEIDLAQRYLAIEKLRFADRLDLRWDLDPEAAFARVPPLVLQPLVENAVRHGVEPAARGGKVLVRTRVRRGMAEVEVINTLPDEAEAGSAAGAGMALANVRERLHLMHDLAATLDTKVEDGRWHARIAVPL</sequence>
<feature type="transmembrane region" description="Helical" evidence="2">
    <location>
        <begin position="139"/>
        <end position="164"/>
    </location>
</feature>
<dbReference type="InterPro" id="IPR010559">
    <property type="entry name" value="Sig_transdc_His_kin_internal"/>
</dbReference>
<dbReference type="EMBL" id="JBBUTH010000004">
    <property type="protein sequence ID" value="MEK8050234.1"/>
    <property type="molecule type" value="Genomic_DNA"/>
</dbReference>
<keyword evidence="4" id="KW-0808">Transferase</keyword>
<dbReference type="SUPFAM" id="SSF55874">
    <property type="entry name" value="ATPase domain of HSP90 chaperone/DNA topoisomerase II/histidine kinase"/>
    <property type="match status" value="1"/>
</dbReference>
<evidence type="ECO:0000256" key="1">
    <source>
        <dbReference type="SAM" id="MobiDB-lite"/>
    </source>
</evidence>
<evidence type="ECO:0000259" key="3">
    <source>
        <dbReference type="Pfam" id="PF06580"/>
    </source>
</evidence>
<dbReference type="InterPro" id="IPR036890">
    <property type="entry name" value="HATPase_C_sf"/>
</dbReference>
<gene>
    <name evidence="4" type="ORF">AACH10_08285</name>
</gene>
<feature type="region of interest" description="Disordered" evidence="1">
    <location>
        <begin position="1"/>
        <end position="35"/>
    </location>
</feature>
<dbReference type="PANTHER" id="PTHR34220">
    <property type="entry name" value="SENSOR HISTIDINE KINASE YPDA"/>
    <property type="match status" value="1"/>
</dbReference>
<feature type="domain" description="Signal transduction histidine kinase internal region" evidence="3">
    <location>
        <begin position="205"/>
        <end position="283"/>
    </location>
</feature>
<dbReference type="Pfam" id="PF06580">
    <property type="entry name" value="His_kinase"/>
    <property type="match status" value="1"/>
</dbReference>
<keyword evidence="4" id="KW-0418">Kinase</keyword>
<dbReference type="GO" id="GO:0016301">
    <property type="term" value="F:kinase activity"/>
    <property type="evidence" value="ECO:0007669"/>
    <property type="project" value="UniProtKB-KW"/>
</dbReference>
<feature type="compositionally biased region" description="Pro residues" evidence="1">
    <location>
        <begin position="1"/>
        <end position="13"/>
    </location>
</feature>
<evidence type="ECO:0000256" key="2">
    <source>
        <dbReference type="SAM" id="Phobius"/>
    </source>
</evidence>
<dbReference type="Gene3D" id="3.30.565.10">
    <property type="entry name" value="Histidine kinase-like ATPase, C-terminal domain"/>
    <property type="match status" value="1"/>
</dbReference>
<keyword evidence="5" id="KW-1185">Reference proteome</keyword>